<comment type="catalytic activity">
    <reaction evidence="11">
        <text>protoporphyrinogen IX + 3 O2 = protoporphyrin IX + 3 H2O2</text>
        <dbReference type="Rhea" id="RHEA:25576"/>
        <dbReference type="ChEBI" id="CHEBI:15379"/>
        <dbReference type="ChEBI" id="CHEBI:16240"/>
        <dbReference type="ChEBI" id="CHEBI:57306"/>
        <dbReference type="ChEBI" id="CHEBI:57307"/>
        <dbReference type="EC" id="1.3.3.4"/>
    </reaction>
</comment>
<dbReference type="GO" id="GO:0004729">
    <property type="term" value="F:oxygen-dependent protoporphyrinogen oxidase activity"/>
    <property type="evidence" value="ECO:0007669"/>
    <property type="project" value="UniProtKB-EC"/>
</dbReference>
<evidence type="ECO:0000256" key="7">
    <source>
        <dbReference type="ARBA" id="ARBA00022827"/>
    </source>
</evidence>
<reference evidence="13" key="1">
    <citation type="journal article" date="2020" name="Front. Microbiol.">
        <title>Phenotypic and Genetic Characterization of the Cheese Ripening Yeast Geotrichum candidum.</title>
        <authorList>
            <person name="Perkins V."/>
            <person name="Vignola S."/>
            <person name="Lessard M.H."/>
            <person name="Plante P.L."/>
            <person name="Corbeil J."/>
            <person name="Dugat-Bony E."/>
            <person name="Frenette M."/>
            <person name="Labrie S."/>
        </authorList>
    </citation>
    <scope>NUCLEOTIDE SEQUENCE</scope>
    <source>
        <strain evidence="13">LMA-70</strain>
    </source>
</reference>
<evidence type="ECO:0000256" key="1">
    <source>
        <dbReference type="ARBA" id="ARBA00001974"/>
    </source>
</evidence>
<evidence type="ECO:0000313" key="13">
    <source>
        <dbReference type="EMBL" id="KAF5104399.1"/>
    </source>
</evidence>
<dbReference type="InterPro" id="IPR050464">
    <property type="entry name" value="Zeta_carotene_desat/Oxidored"/>
</dbReference>
<comment type="caution">
    <text evidence="13">The sequence shown here is derived from an EMBL/GenBank/DDBJ whole genome shotgun (WGS) entry which is preliminary data.</text>
</comment>
<dbReference type="GO" id="GO:0006783">
    <property type="term" value="P:heme biosynthetic process"/>
    <property type="evidence" value="ECO:0007669"/>
    <property type="project" value="UniProtKB-KW"/>
</dbReference>
<evidence type="ECO:0000256" key="10">
    <source>
        <dbReference type="ARBA" id="ARBA00023244"/>
    </source>
</evidence>
<sequence length="729" mass="80785">MMLTRTATRRLVLKPMRLQTLSRRVATLRDSHNDPDKQLINGTYGGRILAPEHERSFPHTNVLENLERPDKNLDFLPTQSPSRIRKQADTLFGSAEDAEAAIKLLEEVEAVTGWDNIDPELEARVTRLAELKEGDSVAILGAGISGLTLAWVLGRARPDLTIKVLESKLTVGGWMNSEVPTTLPAGSEMTEKDALLEWGPRTLQASHSGTHLIRLILTEMGLFDKLAYVSKSSPANRKGILFEGKPYQLPASNGQVLKFLRSKISSGLKLSPFKDIIARARPLDVRDESVGSYITRRFGAVAAQRFVSAIMRGIYAGDVDELSARSVARIGRIYALEHDSPSMLATMVNGSGTRADNYAAVANSLLLQAILRMPFEEVDREMKKYSVAVFDQGIQWLPKTIESKLADLPNVHLLKKNDVQSVELDPTDSNKVVVKVHETLIDTVKDVKADLVVSTVPGFKASSFLKKQAPELSESIGRSFKYTTLAVVNVTIPHKFVGENWFGYLVPKTEKNPEDLLGVIFNTAVRQAASPVKRIPLPNPFDTVKLEQKTTNPGESLLEYHDAEKFANEHLRRSLLTDLLHSPQVTPMPEFSNLTLMLGGHLWDGRAELPSESELKERTVAVLNKHLNANLGEDDLDKIDLQVKIHQNCIPQYTVGHKERLQAIKDQTSKAFGNRLFLSGTAFGRGVGIGDCVVDSFSVAARYSKERKLVFPGVYLNSWLATSFPSLFK</sequence>
<organism evidence="13 14">
    <name type="scientific">Geotrichum candidum</name>
    <name type="common">Oospora lactis</name>
    <name type="synonym">Dipodascus geotrichum</name>
    <dbReference type="NCBI Taxonomy" id="1173061"/>
    <lineage>
        <taxon>Eukaryota</taxon>
        <taxon>Fungi</taxon>
        <taxon>Dikarya</taxon>
        <taxon>Ascomycota</taxon>
        <taxon>Saccharomycotina</taxon>
        <taxon>Dipodascomycetes</taxon>
        <taxon>Dipodascales</taxon>
        <taxon>Dipodascaceae</taxon>
        <taxon>Geotrichum</taxon>
    </lineage>
</organism>
<dbReference type="EC" id="1.3.3.4" evidence="5"/>
<comment type="pathway">
    <text evidence="3">Porphyrin-containing compound metabolism; protoporphyrin-IX biosynthesis; protoporphyrin-IX from protoporphyrinogen-IX: step 1/1.</text>
</comment>
<dbReference type="AlphaFoldDB" id="A0A9P5G959"/>
<dbReference type="InterPro" id="IPR002937">
    <property type="entry name" value="Amino_oxidase"/>
</dbReference>
<dbReference type="GO" id="GO:0005743">
    <property type="term" value="C:mitochondrial inner membrane"/>
    <property type="evidence" value="ECO:0007669"/>
    <property type="project" value="TreeGrafter"/>
</dbReference>
<keyword evidence="6" id="KW-0285">Flavoprotein</keyword>
<protein>
    <recommendedName>
        <fullName evidence="5">protoporphyrinogen oxidase</fullName>
        <ecNumber evidence="5">1.3.3.4</ecNumber>
    </recommendedName>
</protein>
<proteinExistence type="inferred from homology"/>
<evidence type="ECO:0000256" key="9">
    <source>
        <dbReference type="ARBA" id="ARBA00023133"/>
    </source>
</evidence>
<dbReference type="NCBIfam" id="TIGR00562">
    <property type="entry name" value="proto_IX_ox"/>
    <property type="match status" value="1"/>
</dbReference>
<evidence type="ECO:0000256" key="5">
    <source>
        <dbReference type="ARBA" id="ARBA00012867"/>
    </source>
</evidence>
<reference evidence="13" key="2">
    <citation type="submission" date="2020-01" db="EMBL/GenBank/DDBJ databases">
        <authorList>
            <person name="Perkins V."/>
            <person name="Lessard M.-H."/>
            <person name="Dugat-Bony E."/>
            <person name="Frenette M."/>
            <person name="Labrie S."/>
        </authorList>
    </citation>
    <scope>NUCLEOTIDE SEQUENCE</scope>
    <source>
        <strain evidence="13">LMA-70</strain>
    </source>
</reference>
<dbReference type="Proteomes" id="UP000750522">
    <property type="component" value="Unassembled WGS sequence"/>
</dbReference>
<comment type="function">
    <text evidence="2">Catalyzes the 6-electron oxidation of protoporphyrinogen-IX to form protoporphyrin-IX.</text>
</comment>
<feature type="domain" description="Amine oxidase" evidence="12">
    <location>
        <begin position="144"/>
        <end position="501"/>
    </location>
</feature>
<keyword evidence="7" id="KW-0274">FAD</keyword>
<evidence type="ECO:0000259" key="12">
    <source>
        <dbReference type="Pfam" id="PF01593"/>
    </source>
</evidence>
<comment type="cofactor">
    <cofactor evidence="1">
        <name>FAD</name>
        <dbReference type="ChEBI" id="CHEBI:57692"/>
    </cofactor>
</comment>
<keyword evidence="10" id="KW-0627">Porphyrin biosynthesis</keyword>
<evidence type="ECO:0000256" key="11">
    <source>
        <dbReference type="ARBA" id="ARBA00047554"/>
    </source>
</evidence>
<evidence type="ECO:0000256" key="6">
    <source>
        <dbReference type="ARBA" id="ARBA00022630"/>
    </source>
</evidence>
<name>A0A9P5G959_GEOCN</name>
<keyword evidence="8" id="KW-0560">Oxidoreductase</keyword>
<evidence type="ECO:0000313" key="14">
    <source>
        <dbReference type="Proteomes" id="UP000750522"/>
    </source>
</evidence>
<accession>A0A9P5G959</accession>
<dbReference type="PANTHER" id="PTHR42923">
    <property type="entry name" value="PROTOPORPHYRINOGEN OXIDASE"/>
    <property type="match status" value="1"/>
</dbReference>
<dbReference type="InterPro" id="IPR036188">
    <property type="entry name" value="FAD/NAD-bd_sf"/>
</dbReference>
<evidence type="ECO:0000256" key="4">
    <source>
        <dbReference type="ARBA" id="ARBA00010551"/>
    </source>
</evidence>
<dbReference type="SUPFAM" id="SSF51905">
    <property type="entry name" value="FAD/NAD(P)-binding domain"/>
    <property type="match status" value="1"/>
</dbReference>
<dbReference type="EMBL" id="QQZK01000008">
    <property type="protein sequence ID" value="KAF5104399.1"/>
    <property type="molecule type" value="Genomic_DNA"/>
</dbReference>
<evidence type="ECO:0000256" key="3">
    <source>
        <dbReference type="ARBA" id="ARBA00005073"/>
    </source>
</evidence>
<dbReference type="Pfam" id="PF01593">
    <property type="entry name" value="Amino_oxidase"/>
    <property type="match status" value="1"/>
</dbReference>
<dbReference type="InterPro" id="IPR004572">
    <property type="entry name" value="Protoporphyrinogen_oxidase"/>
</dbReference>
<gene>
    <name evidence="13" type="ORF">DV451_000634</name>
</gene>
<dbReference type="PANTHER" id="PTHR42923:SF3">
    <property type="entry name" value="PROTOPORPHYRINOGEN OXIDASE"/>
    <property type="match status" value="1"/>
</dbReference>
<comment type="similarity">
    <text evidence="4">Belongs to the protoporphyrinogen/coproporphyrinogen oxidase family. Protoporphyrinogen oxidase subfamily.</text>
</comment>
<keyword evidence="9" id="KW-0350">Heme biosynthesis</keyword>
<dbReference type="Gene3D" id="3.50.50.60">
    <property type="entry name" value="FAD/NAD(P)-binding domain"/>
    <property type="match status" value="1"/>
</dbReference>
<evidence type="ECO:0000256" key="2">
    <source>
        <dbReference type="ARBA" id="ARBA00002600"/>
    </source>
</evidence>
<evidence type="ECO:0000256" key="8">
    <source>
        <dbReference type="ARBA" id="ARBA00023002"/>
    </source>
</evidence>